<evidence type="ECO:0000313" key="1">
    <source>
        <dbReference type="EMBL" id="SEW07047.1"/>
    </source>
</evidence>
<dbReference type="RefSeq" id="WP_092451729.1">
    <property type="nucleotide sequence ID" value="NZ_FOJI01000004.1"/>
</dbReference>
<sequence length="241" mass="27898">MEQKNLDKALDIVAKLIVGTEVNEKGENASLYQEYSSNSEVFDIVHMALKKMNLYVYEYRNSLFVSPGENNHIFGYSNEELKKEIGVKLNKELYLCYFIIYNTITEFYSDSNSYTYSEFVRIEDVIKNVEASVSGIIDKSKGIILDEIEENSFKQIALVWDELPVTSMEDSTGMRAARNSKVGFVKMVFNFLTYQELFIEAQERYYPTDRFKALVENYFDDFKGRLAEIMSAKGEEQNATN</sequence>
<dbReference type="AlphaFoldDB" id="A0A1I0NZF2"/>
<keyword evidence="2" id="KW-1185">Reference proteome</keyword>
<protein>
    <submittedName>
        <fullName evidence="1">Uncharacterized protein</fullName>
    </submittedName>
</protein>
<reference evidence="1 2" key="1">
    <citation type="submission" date="2016-10" db="EMBL/GenBank/DDBJ databases">
        <authorList>
            <person name="de Groot N.N."/>
        </authorList>
    </citation>
    <scope>NUCLEOTIDE SEQUENCE [LARGE SCALE GENOMIC DNA]</scope>
    <source>
        <strain evidence="1 2">DSM 9179</strain>
    </source>
</reference>
<dbReference type="EMBL" id="FOJI01000004">
    <property type="protein sequence ID" value="SEW07047.1"/>
    <property type="molecule type" value="Genomic_DNA"/>
</dbReference>
<dbReference type="OrthoDB" id="1894400at2"/>
<gene>
    <name evidence="1" type="ORF">SAMN05421659_10418</name>
</gene>
<name>A0A1I0NZF2_9FIRM</name>
<dbReference type="InterPro" id="IPR045707">
    <property type="entry name" value="DUF6063"/>
</dbReference>
<dbReference type="STRING" id="99656.SAMN05421659_10418"/>
<evidence type="ECO:0000313" key="2">
    <source>
        <dbReference type="Proteomes" id="UP000199701"/>
    </source>
</evidence>
<accession>A0A1I0NZF2</accession>
<proteinExistence type="predicted"/>
<dbReference type="Pfam" id="PF19539">
    <property type="entry name" value="DUF6063"/>
    <property type="match status" value="1"/>
</dbReference>
<dbReference type="Proteomes" id="UP000199701">
    <property type="component" value="Unassembled WGS sequence"/>
</dbReference>
<organism evidence="1 2">
    <name type="scientific">[Clostridium] fimetarium</name>
    <dbReference type="NCBI Taxonomy" id="99656"/>
    <lineage>
        <taxon>Bacteria</taxon>
        <taxon>Bacillati</taxon>
        <taxon>Bacillota</taxon>
        <taxon>Clostridia</taxon>
        <taxon>Lachnospirales</taxon>
        <taxon>Lachnospiraceae</taxon>
    </lineage>
</organism>